<dbReference type="RefSeq" id="WP_009482430.1">
    <property type="nucleotide sequence ID" value="NZ_BAFE01000053.1"/>
</dbReference>
<dbReference type="CDD" id="cd07067">
    <property type="entry name" value="HP_PGM_like"/>
    <property type="match status" value="1"/>
</dbReference>
<sequence>MTRTLVHLVRHGEVENPGRVLYGRMPGYHLSARGRAMADRLAEYFDGHDLAAVTASPMERAQETAEPTARAHGLPVRTDSRLLEAGNHFEGETIGSNPKQLLHPKYWSLLVNPFLPSWGESYTSIAARMMEAVDAARAFAPGHEIMLVSHELCVWTARSYAEGRRLWHDPRKRECRLASVTTLTYHDDDLTSVAYAEPCADL</sequence>
<organism evidence="1 2">
    <name type="scientific">Mobilicoccus pelagius NBRC 104925</name>
    <dbReference type="NCBI Taxonomy" id="1089455"/>
    <lineage>
        <taxon>Bacteria</taxon>
        <taxon>Bacillati</taxon>
        <taxon>Actinomycetota</taxon>
        <taxon>Actinomycetes</taxon>
        <taxon>Micrococcales</taxon>
        <taxon>Dermatophilaceae</taxon>
        <taxon>Mobilicoccus</taxon>
    </lineage>
</organism>
<dbReference type="GO" id="GO:0016791">
    <property type="term" value="F:phosphatase activity"/>
    <property type="evidence" value="ECO:0007669"/>
    <property type="project" value="TreeGrafter"/>
</dbReference>
<dbReference type="SMART" id="SM00855">
    <property type="entry name" value="PGAM"/>
    <property type="match status" value="1"/>
</dbReference>
<dbReference type="GO" id="GO:0005737">
    <property type="term" value="C:cytoplasm"/>
    <property type="evidence" value="ECO:0007669"/>
    <property type="project" value="TreeGrafter"/>
</dbReference>
<dbReference type="InterPro" id="IPR050275">
    <property type="entry name" value="PGM_Phosphatase"/>
</dbReference>
<dbReference type="InterPro" id="IPR013078">
    <property type="entry name" value="His_Pase_superF_clade-1"/>
</dbReference>
<keyword evidence="2" id="KW-1185">Reference proteome</keyword>
<dbReference type="AlphaFoldDB" id="H5US24"/>
<accession>H5US24</accession>
<dbReference type="eggNOG" id="COG0406">
    <property type="taxonomic scope" value="Bacteria"/>
</dbReference>
<dbReference type="SUPFAM" id="SSF53254">
    <property type="entry name" value="Phosphoglycerate mutase-like"/>
    <property type="match status" value="1"/>
</dbReference>
<dbReference type="PANTHER" id="PTHR48100:SF51">
    <property type="entry name" value="PHOSPHOGLYCERATE MUTASE"/>
    <property type="match status" value="1"/>
</dbReference>
<gene>
    <name evidence="1" type="ORF">MOPEL_074_00190</name>
</gene>
<dbReference type="InterPro" id="IPR029033">
    <property type="entry name" value="His_PPase_superfam"/>
</dbReference>
<reference evidence="1 2" key="1">
    <citation type="submission" date="2012-02" db="EMBL/GenBank/DDBJ databases">
        <title>Whole genome shotgun sequence of Mobilicoccus pelagius NBRC 104925.</title>
        <authorList>
            <person name="Yoshida Y."/>
            <person name="Hosoyama A."/>
            <person name="Tsuchikane K."/>
            <person name="Katsumata H."/>
            <person name="Yamazaki S."/>
            <person name="Fujita N."/>
        </authorList>
    </citation>
    <scope>NUCLEOTIDE SEQUENCE [LARGE SCALE GENOMIC DNA]</scope>
    <source>
        <strain evidence="1 2">NBRC 104925</strain>
    </source>
</reference>
<evidence type="ECO:0000313" key="1">
    <source>
        <dbReference type="EMBL" id="GAB48532.1"/>
    </source>
</evidence>
<protein>
    <submittedName>
        <fullName evidence="1">Phosphoglycerate mutase family protein</fullName>
    </submittedName>
</protein>
<dbReference type="Gene3D" id="3.40.50.1240">
    <property type="entry name" value="Phosphoglycerate mutase-like"/>
    <property type="match status" value="1"/>
</dbReference>
<name>H5US24_9MICO</name>
<dbReference type="EMBL" id="BAFE01000053">
    <property type="protein sequence ID" value="GAB48532.1"/>
    <property type="molecule type" value="Genomic_DNA"/>
</dbReference>
<dbReference type="PANTHER" id="PTHR48100">
    <property type="entry name" value="BROAD-SPECIFICITY PHOSPHATASE YOR283W-RELATED"/>
    <property type="match status" value="1"/>
</dbReference>
<proteinExistence type="predicted"/>
<dbReference type="OrthoDB" id="3215466at2"/>
<dbReference type="STRING" id="1089455.MOPEL_074_00190"/>
<dbReference type="Pfam" id="PF00300">
    <property type="entry name" value="His_Phos_1"/>
    <property type="match status" value="1"/>
</dbReference>
<comment type="caution">
    <text evidence="1">The sequence shown here is derived from an EMBL/GenBank/DDBJ whole genome shotgun (WGS) entry which is preliminary data.</text>
</comment>
<dbReference type="Proteomes" id="UP000004367">
    <property type="component" value="Unassembled WGS sequence"/>
</dbReference>
<evidence type="ECO:0000313" key="2">
    <source>
        <dbReference type="Proteomes" id="UP000004367"/>
    </source>
</evidence>